<proteinExistence type="predicted"/>
<name>A0A9P1NKY1_9PROT</name>
<evidence type="ECO:0000313" key="1">
    <source>
        <dbReference type="EMBL" id="CCC96848.1"/>
    </source>
</evidence>
<dbReference type="AlphaFoldDB" id="A0A9P1NKY1"/>
<dbReference type="KEGG" id="abs:AZOBR_40017"/>
<gene>
    <name evidence="1" type="ORF">AZOBR_40017</name>
</gene>
<accession>A0A9P1NKY1</accession>
<organism evidence="1 2">
    <name type="scientific">Azospirillum baldaniorum</name>
    <dbReference type="NCBI Taxonomy" id="1064539"/>
    <lineage>
        <taxon>Bacteria</taxon>
        <taxon>Pseudomonadati</taxon>
        <taxon>Pseudomonadota</taxon>
        <taxon>Alphaproteobacteria</taxon>
        <taxon>Rhodospirillales</taxon>
        <taxon>Azospirillaceae</taxon>
        <taxon>Azospirillum</taxon>
    </lineage>
</organism>
<reference evidence="1 2" key="1">
    <citation type="journal article" date="2011" name="PLoS Genet.">
        <title>Azospirillum genomes reveal transition of bacteria from aquatic to terrestrial environments.</title>
        <authorList>
            <person name="Wisniewski-Dye F."/>
            <person name="Borziak K."/>
            <person name="Khalsa-Moyers G."/>
            <person name="Alexandre G."/>
            <person name="Sukharnikov L.O."/>
            <person name="Wuichet K."/>
            <person name="Hurst G.B."/>
            <person name="McDonald W.H."/>
            <person name="Robertson J.S."/>
            <person name="Barbe V."/>
            <person name="Calteau A."/>
            <person name="Rouy Z."/>
            <person name="Mangenot S."/>
            <person name="Prigent-Combaret C."/>
            <person name="Normand P."/>
            <person name="Boyer M."/>
            <person name="Siguier P."/>
            <person name="Dessaux Y."/>
            <person name="Elmerich C."/>
            <person name="Condemine G."/>
            <person name="Krishnen G."/>
            <person name="Kennedy I."/>
            <person name="Paterson A.H."/>
            <person name="Gonzalez V."/>
            <person name="Mavingui P."/>
            <person name="Zhulin I.B."/>
        </authorList>
    </citation>
    <scope>NUCLEOTIDE SEQUENCE [LARGE SCALE GENOMIC DNA]</scope>
    <source>
        <strain evidence="1 2">Sp245</strain>
    </source>
</reference>
<dbReference type="Proteomes" id="UP000007319">
    <property type="component" value="Chromosome"/>
</dbReference>
<protein>
    <submittedName>
        <fullName evidence="1">Uncharacterized protein</fullName>
    </submittedName>
</protein>
<sequence length="28" mass="3081">MAVGRILADDTGPSIYSTEERRDGLLMI</sequence>
<evidence type="ECO:0000313" key="2">
    <source>
        <dbReference type="Proteomes" id="UP000007319"/>
    </source>
</evidence>
<dbReference type="EMBL" id="HE577327">
    <property type="protein sequence ID" value="CCC96848.1"/>
    <property type="molecule type" value="Genomic_DNA"/>
</dbReference>
<keyword evidence="2" id="KW-1185">Reference proteome</keyword>